<keyword evidence="5 7" id="KW-0040">ANK repeat</keyword>
<evidence type="ECO:0000259" key="10">
    <source>
        <dbReference type="Pfam" id="PF13962"/>
    </source>
</evidence>
<evidence type="ECO:0000256" key="2">
    <source>
        <dbReference type="ARBA" id="ARBA00022692"/>
    </source>
</evidence>
<keyword evidence="3" id="KW-0677">Repeat</keyword>
<reference evidence="11" key="2">
    <citation type="submission" date="2018-05" db="EMBL/GenBank/DDBJ databases">
        <title>OgluRS3 (Oryza glumaepatula Reference Sequence Version 3).</title>
        <authorList>
            <person name="Zhang J."/>
            <person name="Kudrna D."/>
            <person name="Lee S."/>
            <person name="Talag J."/>
            <person name="Welchert J."/>
            <person name="Wing R.A."/>
        </authorList>
    </citation>
    <scope>NUCLEOTIDE SEQUENCE [LARGE SCALE GENOMIC DNA]</scope>
</reference>
<dbReference type="InterPro" id="IPR002110">
    <property type="entry name" value="Ankyrin_rpt"/>
</dbReference>
<dbReference type="Proteomes" id="UP000026961">
    <property type="component" value="Chromosome 6"/>
</dbReference>
<protein>
    <submittedName>
        <fullName evidence="11">Uncharacterized protein</fullName>
    </submittedName>
</protein>
<organism evidence="11">
    <name type="scientific">Oryza glumipatula</name>
    <dbReference type="NCBI Taxonomy" id="40148"/>
    <lineage>
        <taxon>Eukaryota</taxon>
        <taxon>Viridiplantae</taxon>
        <taxon>Streptophyta</taxon>
        <taxon>Embryophyta</taxon>
        <taxon>Tracheophyta</taxon>
        <taxon>Spermatophyta</taxon>
        <taxon>Magnoliopsida</taxon>
        <taxon>Liliopsida</taxon>
        <taxon>Poales</taxon>
        <taxon>Poaceae</taxon>
        <taxon>BOP clade</taxon>
        <taxon>Oryzoideae</taxon>
        <taxon>Oryzeae</taxon>
        <taxon>Oryzinae</taxon>
        <taxon>Oryza</taxon>
    </lineage>
</organism>
<evidence type="ECO:0000256" key="6">
    <source>
        <dbReference type="ARBA" id="ARBA00023136"/>
    </source>
</evidence>
<dbReference type="SUPFAM" id="SSF50475">
    <property type="entry name" value="FMN-binding split barrel"/>
    <property type="match status" value="1"/>
</dbReference>
<evidence type="ECO:0000259" key="9">
    <source>
        <dbReference type="Pfam" id="PF13883"/>
    </source>
</evidence>
<dbReference type="InterPro" id="IPR012349">
    <property type="entry name" value="Split_barrel_FMN-bd"/>
</dbReference>
<dbReference type="PANTHER" id="PTHR24186:SF50">
    <property type="entry name" value="ANKYRIN REPEAT-CONTAINING PROTEIN ITN1-LIKE ISOFORM X1"/>
    <property type="match status" value="1"/>
</dbReference>
<feature type="domain" description="CREG-like beta-barrel" evidence="9">
    <location>
        <begin position="655"/>
        <end position="756"/>
    </location>
</feature>
<feature type="transmembrane region" description="Helical" evidence="8">
    <location>
        <begin position="548"/>
        <end position="579"/>
    </location>
</feature>
<evidence type="ECO:0000313" key="11">
    <source>
        <dbReference type="EnsemblPlants" id="OGLUM06G09350.1"/>
    </source>
</evidence>
<dbReference type="AlphaFoldDB" id="A0A0E0A7B3"/>
<dbReference type="STRING" id="40148.A0A0E0A7B3"/>
<evidence type="ECO:0000256" key="5">
    <source>
        <dbReference type="ARBA" id="ARBA00023043"/>
    </source>
</evidence>
<dbReference type="InterPro" id="IPR055343">
    <property type="entry name" value="CREG_beta-barrel"/>
</dbReference>
<dbReference type="eggNOG" id="KOG3374">
    <property type="taxonomic scope" value="Eukaryota"/>
</dbReference>
<dbReference type="GO" id="GO:0005886">
    <property type="term" value="C:plasma membrane"/>
    <property type="evidence" value="ECO:0007669"/>
    <property type="project" value="TreeGrafter"/>
</dbReference>
<dbReference type="Gene3D" id="2.30.110.10">
    <property type="entry name" value="Electron Transport, Fmn-binding Protein, Chain A"/>
    <property type="match status" value="1"/>
</dbReference>
<dbReference type="HOGENOM" id="CLU_000134_36_5_1"/>
<feature type="repeat" description="ANK" evidence="7">
    <location>
        <begin position="338"/>
        <end position="371"/>
    </location>
</feature>
<evidence type="ECO:0000256" key="1">
    <source>
        <dbReference type="ARBA" id="ARBA00004141"/>
    </source>
</evidence>
<dbReference type="PROSITE" id="PS50297">
    <property type="entry name" value="ANK_REP_REGION"/>
    <property type="match status" value="2"/>
</dbReference>
<feature type="transmembrane region" description="Helical" evidence="8">
    <location>
        <begin position="429"/>
        <end position="453"/>
    </location>
</feature>
<keyword evidence="12" id="KW-1185">Reference proteome</keyword>
<dbReference type="Pfam" id="PF13883">
    <property type="entry name" value="CREG_beta-barrel"/>
    <property type="match status" value="1"/>
</dbReference>
<dbReference type="PANTHER" id="PTHR24186">
    <property type="entry name" value="PROTEIN PHOSPHATASE 1 REGULATORY SUBUNIT"/>
    <property type="match status" value="1"/>
</dbReference>
<keyword evidence="2 8" id="KW-0812">Transmembrane</keyword>
<proteinExistence type="predicted"/>
<reference evidence="11" key="1">
    <citation type="submission" date="2015-04" db="UniProtKB">
        <authorList>
            <consortium name="EnsemblPlants"/>
        </authorList>
    </citation>
    <scope>IDENTIFICATION</scope>
</reference>
<name>A0A0E0A7B3_9ORYZ</name>
<dbReference type="Pfam" id="PF00023">
    <property type="entry name" value="Ank"/>
    <property type="match status" value="1"/>
</dbReference>
<evidence type="ECO:0000256" key="3">
    <source>
        <dbReference type="ARBA" id="ARBA00022737"/>
    </source>
</evidence>
<dbReference type="InterPro" id="IPR026961">
    <property type="entry name" value="PGG_dom"/>
</dbReference>
<dbReference type="EnsemblPlants" id="OGLUM06G09350.1">
    <property type="protein sequence ID" value="OGLUM06G09350.1"/>
    <property type="gene ID" value="OGLUM06G09350"/>
</dbReference>
<dbReference type="eggNOG" id="KOG0504">
    <property type="taxonomic scope" value="Eukaryota"/>
</dbReference>
<dbReference type="Pfam" id="PF12796">
    <property type="entry name" value="Ank_2"/>
    <property type="match status" value="2"/>
</dbReference>
<dbReference type="SUPFAM" id="SSF48403">
    <property type="entry name" value="Ankyrin repeat"/>
    <property type="match status" value="1"/>
</dbReference>
<keyword evidence="6 8" id="KW-0472">Membrane</keyword>
<dbReference type="Gramene" id="OGLUM06G09350.1">
    <property type="protein sequence ID" value="OGLUM06G09350.1"/>
    <property type="gene ID" value="OGLUM06G09350"/>
</dbReference>
<dbReference type="Pfam" id="PF13962">
    <property type="entry name" value="PGG"/>
    <property type="match status" value="1"/>
</dbReference>
<keyword evidence="4 8" id="KW-1133">Transmembrane helix</keyword>
<feature type="transmembrane region" description="Helical" evidence="8">
    <location>
        <begin position="477"/>
        <end position="499"/>
    </location>
</feature>
<feature type="repeat" description="ANK" evidence="7">
    <location>
        <begin position="235"/>
        <end position="267"/>
    </location>
</feature>
<feature type="transmembrane region" description="Helical" evidence="8">
    <location>
        <begin position="511"/>
        <end position="533"/>
    </location>
</feature>
<evidence type="ECO:0000256" key="7">
    <source>
        <dbReference type="PROSITE-ProRule" id="PRU00023"/>
    </source>
</evidence>
<evidence type="ECO:0000256" key="4">
    <source>
        <dbReference type="ARBA" id="ARBA00022989"/>
    </source>
</evidence>
<evidence type="ECO:0000313" key="12">
    <source>
        <dbReference type="Proteomes" id="UP000026961"/>
    </source>
</evidence>
<dbReference type="SMART" id="SM00248">
    <property type="entry name" value="ANK"/>
    <property type="match status" value="8"/>
</dbReference>
<accession>A0A0E0A7B3</accession>
<feature type="transmembrane region" description="Helical" evidence="8">
    <location>
        <begin position="614"/>
        <end position="634"/>
    </location>
</feature>
<evidence type="ECO:0000256" key="8">
    <source>
        <dbReference type="SAM" id="Phobius"/>
    </source>
</evidence>
<dbReference type="PROSITE" id="PS50088">
    <property type="entry name" value="ANK_REPEAT"/>
    <property type="match status" value="2"/>
</dbReference>
<dbReference type="Gene3D" id="1.25.40.20">
    <property type="entry name" value="Ankyrin repeat-containing domain"/>
    <property type="match status" value="3"/>
</dbReference>
<feature type="domain" description="PGG" evidence="10">
    <location>
        <begin position="430"/>
        <end position="532"/>
    </location>
</feature>
<comment type="subcellular location">
    <subcellularLocation>
        <location evidence="1">Membrane</location>
        <topology evidence="1">Multi-pass membrane protein</topology>
    </subcellularLocation>
</comment>
<sequence length="816" mass="88707">MAGRHTSHTMEHKLLKAVATGDADLLAQALGIWPTATAEQGDVDQSCCLKGVTAEGSSVLHIAASRGHLKLVVMICTHDISLIKSRNNQLDTPLICAARAGHVDVVDYLVRAASAMQEPERSVLRAWNSGGATAMHEAVRNGYAPVLQKLMSSDSGLATMVDDKGVSPLYLAVVSNRPDMVGILIGKSSDGVRSPASYAGPDGKTALHAAVYIGKEMSESLRRWEPTLAEKVDIDGRTALHYAVLTGETGLVELLLDNSSAAYIPDNDGLFPVHVAAIAGKASVTRMLMEMCLNCDELLDNKQRNVLHCAVEYGRLMVVWYICRNPKFTRLLNAGDCEGNTPLHLAVKHGNAIIISCLMMNTRVNLSIINHGGSTPLDVAFNKSTRYYSLSWLSSTSITMCLQACNAYTSRFLNRADKRFLEDKEESSVYTNVSQSILCISVLIAAGSFAAAFTPPGGYIADGEDAGMPLLKEYAEFSSYVAANSMSFYCSTFATCLLVHDSLTNRRRRRYLSLSAGLVFLAVVGMVLTFLVVTTDLTLDSDNSWDDLIFSITVGVFVFLLMFGRVIFVLSILAIPICWRLPMQLWRGNHLHFWQDILKSPTERSTQTKPRKPVMLPPAHLLVVAVGAALLLAFRPPLPALAARPIVAAAGGKPAPTEAAATARWLAAQNTWGVLSTISSDLSGAPFGNVVSYSDGVPGESHGIPYFYLTTLDPTARDALEDERTSFTLSEFPLGTCGKIDPENPTCAKLTLTGKIWPKKHFLLNILKWREPGLAEVILSDAPRLYLLCGEDIARVPRVDLFWRSEESKEEGMVLP</sequence>
<dbReference type="InterPro" id="IPR036770">
    <property type="entry name" value="Ankyrin_rpt-contain_sf"/>
</dbReference>